<dbReference type="SUPFAM" id="SSF117074">
    <property type="entry name" value="Hypothetical protein PA1324"/>
    <property type="match status" value="1"/>
</dbReference>
<keyword evidence="2" id="KW-0964">Secreted</keyword>
<gene>
    <name evidence="6" type="ORF">UK23_48090</name>
</gene>
<comment type="subcellular location">
    <subcellularLocation>
        <location evidence="1">Secreted</location>
    </subcellularLocation>
</comment>
<sequence>GGDDAKDSDADPATGCVAETTLGVGHRVDLTLDMGLVSPPNKLGDYVWQDDNKNGVQDDGEPGVPNVPVKLSTGQTTTTGPDGKYSFD</sequence>
<evidence type="ECO:0000313" key="6">
    <source>
        <dbReference type="EMBL" id="KJK32916.1"/>
    </source>
</evidence>
<protein>
    <recommendedName>
        <fullName evidence="5">SD-repeat containing protein B domain-containing protein</fullName>
    </recommendedName>
</protein>
<dbReference type="InterPro" id="IPR013783">
    <property type="entry name" value="Ig-like_fold"/>
</dbReference>
<comment type="caution">
    <text evidence="6">The sequence shown here is derived from an EMBL/GenBank/DDBJ whole genome shotgun (WGS) entry which is preliminary data.</text>
</comment>
<evidence type="ECO:0000259" key="5">
    <source>
        <dbReference type="Pfam" id="PF17210"/>
    </source>
</evidence>
<dbReference type="RefSeq" id="WP_045318577.1">
    <property type="nucleotide sequence ID" value="NZ_JYJG01000645.1"/>
</dbReference>
<reference evidence="6 7" key="1">
    <citation type="submission" date="2015-02" db="EMBL/GenBank/DDBJ databases">
        <authorList>
            <person name="Ju K.-S."/>
            <person name="Doroghazi J.R."/>
            <person name="Metcalf W."/>
        </authorList>
    </citation>
    <scope>NUCLEOTIDE SEQUENCE [LARGE SCALE GENOMIC DNA]</scope>
    <source>
        <strain evidence="6 7">NRRL B-16140</strain>
    </source>
</reference>
<feature type="domain" description="SD-repeat containing protein B" evidence="5">
    <location>
        <begin position="42"/>
        <end position="88"/>
    </location>
</feature>
<feature type="non-terminal residue" evidence="6">
    <location>
        <position position="1"/>
    </location>
</feature>
<evidence type="ECO:0000256" key="3">
    <source>
        <dbReference type="ARBA" id="ARBA00022729"/>
    </source>
</evidence>
<feature type="region of interest" description="Disordered" evidence="4">
    <location>
        <begin position="50"/>
        <end position="88"/>
    </location>
</feature>
<dbReference type="EMBL" id="JYJG01000645">
    <property type="protein sequence ID" value="KJK32916.1"/>
    <property type="molecule type" value="Genomic_DNA"/>
</dbReference>
<evidence type="ECO:0000256" key="2">
    <source>
        <dbReference type="ARBA" id="ARBA00022525"/>
    </source>
</evidence>
<evidence type="ECO:0000313" key="7">
    <source>
        <dbReference type="Proteomes" id="UP000033393"/>
    </source>
</evidence>
<dbReference type="GO" id="GO:0005576">
    <property type="term" value="C:extracellular region"/>
    <property type="evidence" value="ECO:0007669"/>
    <property type="project" value="UniProtKB-SubCell"/>
</dbReference>
<organism evidence="6 7">
    <name type="scientific">Lentzea aerocolonigenes</name>
    <name type="common">Lechevalieria aerocolonigenes</name>
    <name type="synonym">Saccharothrix aerocolonigenes</name>
    <dbReference type="NCBI Taxonomy" id="68170"/>
    <lineage>
        <taxon>Bacteria</taxon>
        <taxon>Bacillati</taxon>
        <taxon>Actinomycetota</taxon>
        <taxon>Actinomycetes</taxon>
        <taxon>Pseudonocardiales</taxon>
        <taxon>Pseudonocardiaceae</taxon>
        <taxon>Lentzea</taxon>
    </lineage>
</organism>
<keyword evidence="7" id="KW-1185">Reference proteome</keyword>
<dbReference type="AlphaFoldDB" id="A0A0F0GA50"/>
<accession>A0A0F0GA50</accession>
<dbReference type="Proteomes" id="UP000033393">
    <property type="component" value="Unassembled WGS sequence"/>
</dbReference>
<dbReference type="Gene3D" id="2.60.40.10">
    <property type="entry name" value="Immunoglobulins"/>
    <property type="match status" value="1"/>
</dbReference>
<evidence type="ECO:0000256" key="1">
    <source>
        <dbReference type="ARBA" id="ARBA00004613"/>
    </source>
</evidence>
<name>A0A0F0GA50_LENAE</name>
<feature type="non-terminal residue" evidence="6">
    <location>
        <position position="88"/>
    </location>
</feature>
<keyword evidence="3" id="KW-0732">Signal</keyword>
<proteinExistence type="predicted"/>
<evidence type="ECO:0000256" key="4">
    <source>
        <dbReference type="SAM" id="MobiDB-lite"/>
    </source>
</evidence>
<dbReference type="InterPro" id="IPR033764">
    <property type="entry name" value="Sdr_B"/>
</dbReference>
<dbReference type="Pfam" id="PF17210">
    <property type="entry name" value="SdrD_B"/>
    <property type="match status" value="1"/>
</dbReference>
<dbReference type="GO" id="GO:0005975">
    <property type="term" value="P:carbohydrate metabolic process"/>
    <property type="evidence" value="ECO:0007669"/>
    <property type="project" value="UniProtKB-ARBA"/>
</dbReference>